<gene>
    <name evidence="2" type="ORF">A8F95_08230</name>
</gene>
<evidence type="ECO:0008006" key="4">
    <source>
        <dbReference type="Google" id="ProtNLM"/>
    </source>
</evidence>
<dbReference type="EMBL" id="MAYT01000023">
    <property type="protein sequence ID" value="OCA87233.1"/>
    <property type="molecule type" value="Genomic_DNA"/>
</dbReference>
<feature type="transmembrane region" description="Helical" evidence="1">
    <location>
        <begin position="161"/>
        <end position="177"/>
    </location>
</feature>
<dbReference type="PANTHER" id="PTHR38433:SF1">
    <property type="entry name" value="DUF1641 DOMAIN-CONTAINING PROTEIN"/>
    <property type="match status" value="1"/>
</dbReference>
<protein>
    <recommendedName>
        <fullName evidence="4">DUF1641 domain-containing protein</fullName>
    </recommendedName>
</protein>
<dbReference type="AlphaFoldDB" id="A0A1B9ATP8"/>
<evidence type="ECO:0000256" key="1">
    <source>
        <dbReference type="SAM" id="Phobius"/>
    </source>
</evidence>
<dbReference type="PANTHER" id="PTHR38433">
    <property type="match status" value="1"/>
</dbReference>
<comment type="caution">
    <text evidence="2">The sequence shown here is derived from an EMBL/GenBank/DDBJ whole genome shotgun (WGS) entry which is preliminary data.</text>
</comment>
<keyword evidence="3" id="KW-1185">Reference proteome</keyword>
<dbReference type="RefSeq" id="WP_065410680.1">
    <property type="nucleotide sequence ID" value="NZ_MAYT01000023.1"/>
</dbReference>
<name>A0A1B9ATP8_9BACI</name>
<accession>A0A1B9ATP8</accession>
<reference evidence="3" key="1">
    <citation type="submission" date="2016-05" db="EMBL/GenBank/DDBJ databases">
        <authorList>
            <person name="Liu B."/>
            <person name="Wang J."/>
            <person name="Zhu Y."/>
            <person name="Liu G."/>
            <person name="Chen Q."/>
            <person name="Chen Z."/>
            <person name="Lan J."/>
            <person name="Che J."/>
            <person name="Ge C."/>
            <person name="Shi H."/>
            <person name="Pan Z."/>
            <person name="Liu X."/>
        </authorList>
    </citation>
    <scope>NUCLEOTIDE SEQUENCE [LARGE SCALE GENOMIC DNA]</scope>
    <source>
        <strain evidence="3">FJAT-27215</strain>
    </source>
</reference>
<evidence type="ECO:0000313" key="2">
    <source>
        <dbReference type="EMBL" id="OCA87233.1"/>
    </source>
</evidence>
<keyword evidence="1" id="KW-1133">Transmembrane helix</keyword>
<keyword evidence="1" id="KW-0472">Membrane</keyword>
<evidence type="ECO:0000313" key="3">
    <source>
        <dbReference type="Proteomes" id="UP000092578"/>
    </source>
</evidence>
<keyword evidence="1" id="KW-0812">Transmembrane</keyword>
<sequence>MAKAITQVRRMELSEEEQRQRDLQEIEAMLIEHKESLQALMNVLDKVYKSGGMDLAVGLFDQGDRVLDVLVKAVDNPGAAKTLKNGLLLVGTLGQLDVEKLGPVIERMNSGLDQVAQWSEGDRSLAQILGKTNWKETLLFLLSFLKGVAETEKKQQKKGKTGWIATAGLSIAGFMFMKKKGWLD</sequence>
<dbReference type="Proteomes" id="UP000092578">
    <property type="component" value="Unassembled WGS sequence"/>
</dbReference>
<proteinExistence type="predicted"/>
<organism evidence="2 3">
    <name type="scientific">Pseudobacillus wudalianchiensis</name>
    <dbReference type="NCBI Taxonomy" id="1743143"/>
    <lineage>
        <taxon>Bacteria</taxon>
        <taxon>Bacillati</taxon>
        <taxon>Bacillota</taxon>
        <taxon>Bacilli</taxon>
        <taxon>Bacillales</taxon>
        <taxon>Bacillaceae</taxon>
        <taxon>Pseudobacillus</taxon>
    </lineage>
</organism>